<dbReference type="InterPro" id="IPR039425">
    <property type="entry name" value="RNA_pol_sigma-70-like"/>
</dbReference>
<reference evidence="9" key="1">
    <citation type="submission" date="2016-06" db="EMBL/GenBank/DDBJ databases">
        <authorList>
            <person name="Varghese N."/>
            <person name="Submissions Spin"/>
        </authorList>
    </citation>
    <scope>NUCLEOTIDE SEQUENCE [LARGE SCALE GENOMIC DNA]</scope>
    <source>
        <strain evidence="9">DSM 45160</strain>
    </source>
</reference>
<feature type="domain" description="RNA polymerase sigma-70 region 4" evidence="7">
    <location>
        <begin position="121"/>
        <end position="167"/>
    </location>
</feature>
<dbReference type="Pfam" id="PF04542">
    <property type="entry name" value="Sigma70_r2"/>
    <property type="match status" value="1"/>
</dbReference>
<proteinExistence type="inferred from homology"/>
<evidence type="ECO:0000256" key="1">
    <source>
        <dbReference type="ARBA" id="ARBA00010641"/>
    </source>
</evidence>
<dbReference type="SUPFAM" id="SSF88946">
    <property type="entry name" value="Sigma2 domain of RNA polymerase sigma factors"/>
    <property type="match status" value="1"/>
</dbReference>
<feature type="domain" description="RNA polymerase sigma-70 region 2" evidence="6">
    <location>
        <begin position="17"/>
        <end position="86"/>
    </location>
</feature>
<evidence type="ECO:0000259" key="7">
    <source>
        <dbReference type="Pfam" id="PF04545"/>
    </source>
</evidence>
<dbReference type="CDD" id="cd06171">
    <property type="entry name" value="Sigma70_r4"/>
    <property type="match status" value="1"/>
</dbReference>
<dbReference type="InterPro" id="IPR014284">
    <property type="entry name" value="RNA_pol_sigma-70_dom"/>
</dbReference>
<dbReference type="InterPro" id="IPR007627">
    <property type="entry name" value="RNA_pol_sigma70_r2"/>
</dbReference>
<keyword evidence="3" id="KW-0731">Sigma factor</keyword>
<dbReference type="SUPFAM" id="SSF88659">
    <property type="entry name" value="Sigma3 and sigma4 domains of RNA polymerase sigma factors"/>
    <property type="match status" value="1"/>
</dbReference>
<evidence type="ECO:0000313" key="9">
    <source>
        <dbReference type="Proteomes" id="UP000198224"/>
    </source>
</evidence>
<dbReference type="GO" id="GO:0006352">
    <property type="term" value="P:DNA-templated transcription initiation"/>
    <property type="evidence" value="ECO:0007669"/>
    <property type="project" value="InterPro"/>
</dbReference>
<evidence type="ECO:0000256" key="3">
    <source>
        <dbReference type="ARBA" id="ARBA00023082"/>
    </source>
</evidence>
<evidence type="ECO:0000256" key="2">
    <source>
        <dbReference type="ARBA" id="ARBA00023015"/>
    </source>
</evidence>
<keyword evidence="5" id="KW-0804">Transcription</keyword>
<dbReference type="Proteomes" id="UP000198224">
    <property type="component" value="Chromosome I"/>
</dbReference>
<evidence type="ECO:0000256" key="4">
    <source>
        <dbReference type="ARBA" id="ARBA00023125"/>
    </source>
</evidence>
<dbReference type="AlphaFoldDB" id="A0A1C4XD71"/>
<keyword evidence="9" id="KW-1185">Reference proteome</keyword>
<gene>
    <name evidence="8" type="ORF">GA0070612_3471</name>
</gene>
<dbReference type="NCBIfam" id="TIGR02937">
    <property type="entry name" value="sigma70-ECF"/>
    <property type="match status" value="1"/>
</dbReference>
<evidence type="ECO:0000256" key="5">
    <source>
        <dbReference type="ARBA" id="ARBA00023163"/>
    </source>
</evidence>
<dbReference type="EMBL" id="LT607409">
    <property type="protein sequence ID" value="SCF06395.1"/>
    <property type="molecule type" value="Genomic_DNA"/>
</dbReference>
<dbReference type="Gene3D" id="1.10.10.10">
    <property type="entry name" value="Winged helix-like DNA-binding domain superfamily/Winged helix DNA-binding domain"/>
    <property type="match status" value="1"/>
</dbReference>
<dbReference type="Pfam" id="PF04545">
    <property type="entry name" value="Sigma70_r4"/>
    <property type="match status" value="1"/>
</dbReference>
<dbReference type="PANTHER" id="PTHR43133">
    <property type="entry name" value="RNA POLYMERASE ECF-TYPE SIGMA FACTO"/>
    <property type="match status" value="1"/>
</dbReference>
<dbReference type="RefSeq" id="WP_088988832.1">
    <property type="nucleotide sequence ID" value="NZ_LT607409.1"/>
</dbReference>
<dbReference type="PANTHER" id="PTHR43133:SF52">
    <property type="entry name" value="ECF RNA POLYMERASE SIGMA FACTOR SIGL"/>
    <property type="match status" value="1"/>
</dbReference>
<dbReference type="Gene3D" id="1.10.1740.10">
    <property type="match status" value="1"/>
</dbReference>
<keyword evidence="2" id="KW-0805">Transcription regulation</keyword>
<dbReference type="InterPro" id="IPR013324">
    <property type="entry name" value="RNA_pol_sigma_r3/r4-like"/>
</dbReference>
<comment type="similarity">
    <text evidence="1">Belongs to the sigma-70 factor family. ECF subfamily.</text>
</comment>
<evidence type="ECO:0000259" key="6">
    <source>
        <dbReference type="Pfam" id="PF04542"/>
    </source>
</evidence>
<sequence length="171" mass="19025">MSPTAPAGDSDAQMRHLVATHCAPLTRFVSRMTRDVDQSTEDLVQETMIRAWRSNPTVLTANEQTGRRWLFTVARHLVIDHYRRQRALPLEAMPSADCATADDSTAAEALANVALSEAVRNLSREHHEVLIEVLLENRPAPEVAARLGIPVGTVRSRLHYAVRSLREAVLD</sequence>
<organism evidence="8 9">
    <name type="scientific">Micromonospora chokoriensis</name>
    <dbReference type="NCBI Taxonomy" id="356851"/>
    <lineage>
        <taxon>Bacteria</taxon>
        <taxon>Bacillati</taxon>
        <taxon>Actinomycetota</taxon>
        <taxon>Actinomycetes</taxon>
        <taxon>Micromonosporales</taxon>
        <taxon>Micromonosporaceae</taxon>
        <taxon>Micromonospora</taxon>
    </lineage>
</organism>
<keyword evidence="4" id="KW-0238">DNA-binding</keyword>
<protein>
    <submittedName>
        <fullName evidence="8">RNA polymerase sigma-70 factor, ECF subfamily</fullName>
    </submittedName>
</protein>
<dbReference type="GO" id="GO:0003677">
    <property type="term" value="F:DNA binding"/>
    <property type="evidence" value="ECO:0007669"/>
    <property type="project" value="UniProtKB-KW"/>
</dbReference>
<dbReference type="InterPro" id="IPR013325">
    <property type="entry name" value="RNA_pol_sigma_r2"/>
</dbReference>
<dbReference type="InterPro" id="IPR036388">
    <property type="entry name" value="WH-like_DNA-bd_sf"/>
</dbReference>
<dbReference type="InterPro" id="IPR007630">
    <property type="entry name" value="RNA_pol_sigma70_r4"/>
</dbReference>
<evidence type="ECO:0000313" key="8">
    <source>
        <dbReference type="EMBL" id="SCF06395.1"/>
    </source>
</evidence>
<name>A0A1C4XD71_9ACTN</name>
<dbReference type="GO" id="GO:0016987">
    <property type="term" value="F:sigma factor activity"/>
    <property type="evidence" value="ECO:0007669"/>
    <property type="project" value="UniProtKB-KW"/>
</dbReference>
<accession>A0A1C4XD71</accession>